<comment type="caution">
    <text evidence="5">The sequence shown here is derived from an EMBL/GenBank/DDBJ whole genome shotgun (WGS) entry which is preliminary data.</text>
</comment>
<dbReference type="GO" id="GO:0004725">
    <property type="term" value="F:protein tyrosine phosphatase activity"/>
    <property type="evidence" value="ECO:0007669"/>
    <property type="project" value="UniProtKB-EC"/>
</dbReference>
<evidence type="ECO:0000313" key="6">
    <source>
        <dbReference type="Proteomes" id="UP000309872"/>
    </source>
</evidence>
<dbReference type="InterPro" id="IPR016667">
    <property type="entry name" value="Caps_polysacc_synth_CpsB/CapC"/>
</dbReference>
<comment type="similarity">
    <text evidence="1">Belongs to the metallo-dependent hydrolases superfamily. CpsB/CapC family.</text>
</comment>
<evidence type="ECO:0000313" key="5">
    <source>
        <dbReference type="EMBL" id="TJY62413.1"/>
    </source>
</evidence>
<organism evidence="5 6">
    <name type="scientific">Sphingobacterium alkalisoli</name>
    <dbReference type="NCBI Taxonomy" id="1874115"/>
    <lineage>
        <taxon>Bacteria</taxon>
        <taxon>Pseudomonadati</taxon>
        <taxon>Bacteroidota</taxon>
        <taxon>Sphingobacteriia</taxon>
        <taxon>Sphingobacteriales</taxon>
        <taxon>Sphingobacteriaceae</taxon>
        <taxon>Sphingobacterium</taxon>
    </lineage>
</organism>
<dbReference type="Pfam" id="PF19567">
    <property type="entry name" value="CpsB_CapC"/>
    <property type="match status" value="1"/>
</dbReference>
<evidence type="ECO:0000256" key="3">
    <source>
        <dbReference type="ARBA" id="ARBA00022801"/>
    </source>
</evidence>
<protein>
    <recommendedName>
        <fullName evidence="2">protein-tyrosine-phosphatase</fullName>
        <ecNumber evidence="2">3.1.3.48</ecNumber>
    </recommendedName>
</protein>
<gene>
    <name evidence="5" type="ORF">FAZ19_20335</name>
</gene>
<dbReference type="SUPFAM" id="SSF89550">
    <property type="entry name" value="PHP domain-like"/>
    <property type="match status" value="1"/>
</dbReference>
<evidence type="ECO:0000256" key="4">
    <source>
        <dbReference type="ARBA" id="ARBA00051722"/>
    </source>
</evidence>
<dbReference type="GO" id="GO:0030145">
    <property type="term" value="F:manganese ion binding"/>
    <property type="evidence" value="ECO:0007669"/>
    <property type="project" value="InterPro"/>
</dbReference>
<sequence length="251" mass="28880">MNFFSKFFGSKSLNNKKVADLSWMEIDIHNHILPSIDDGSKSIEQSLHLIRKLNKMGLKNFVCTPHVMEDVHPNTPETIREAYHKLSLALKEADNDTTIKFSAEYMIDSGIEKWINSNQLCPLPNNYMLIEMSYLNESQGLFKTIQDIQNLGLKPILAHPERYNYYHMSFNTYKQIKDAGCALQLNLLSISRYYGEHVKSTALTLIKSGMYDFVGTDLHHEKHLNALNQVALKYDIPDLLTPCTIRNKELL</sequence>
<evidence type="ECO:0000256" key="2">
    <source>
        <dbReference type="ARBA" id="ARBA00013064"/>
    </source>
</evidence>
<dbReference type="OrthoDB" id="9788539at2"/>
<accession>A0A4U0GTV9</accession>
<dbReference type="Proteomes" id="UP000309872">
    <property type="component" value="Unassembled WGS sequence"/>
</dbReference>
<comment type="catalytic activity">
    <reaction evidence="4">
        <text>O-phospho-L-tyrosyl-[protein] + H2O = L-tyrosyl-[protein] + phosphate</text>
        <dbReference type="Rhea" id="RHEA:10684"/>
        <dbReference type="Rhea" id="RHEA-COMP:10136"/>
        <dbReference type="Rhea" id="RHEA-COMP:20101"/>
        <dbReference type="ChEBI" id="CHEBI:15377"/>
        <dbReference type="ChEBI" id="CHEBI:43474"/>
        <dbReference type="ChEBI" id="CHEBI:46858"/>
        <dbReference type="ChEBI" id="CHEBI:61978"/>
        <dbReference type="EC" id="3.1.3.48"/>
    </reaction>
</comment>
<dbReference type="PANTHER" id="PTHR39181:SF1">
    <property type="entry name" value="TYROSINE-PROTEIN PHOSPHATASE YWQE"/>
    <property type="match status" value="1"/>
</dbReference>
<name>A0A4U0GTV9_9SPHI</name>
<proteinExistence type="inferred from homology"/>
<dbReference type="Gene3D" id="3.20.20.140">
    <property type="entry name" value="Metal-dependent hydrolases"/>
    <property type="match status" value="1"/>
</dbReference>
<dbReference type="InterPro" id="IPR016195">
    <property type="entry name" value="Pol/histidinol_Pase-like"/>
</dbReference>
<keyword evidence="3" id="KW-0378">Hydrolase</keyword>
<dbReference type="PANTHER" id="PTHR39181">
    <property type="entry name" value="TYROSINE-PROTEIN PHOSPHATASE YWQE"/>
    <property type="match status" value="1"/>
</dbReference>
<dbReference type="AlphaFoldDB" id="A0A4U0GTV9"/>
<evidence type="ECO:0000256" key="1">
    <source>
        <dbReference type="ARBA" id="ARBA00005750"/>
    </source>
</evidence>
<dbReference type="RefSeq" id="WP_136822611.1">
    <property type="nucleotide sequence ID" value="NZ_BMJX01000008.1"/>
</dbReference>
<keyword evidence="6" id="KW-1185">Reference proteome</keyword>
<dbReference type="EMBL" id="SUKA01000008">
    <property type="protein sequence ID" value="TJY62413.1"/>
    <property type="molecule type" value="Genomic_DNA"/>
</dbReference>
<dbReference type="EC" id="3.1.3.48" evidence="2"/>
<reference evidence="5 6" key="1">
    <citation type="submission" date="2019-04" db="EMBL/GenBank/DDBJ databases">
        <title>Sphingobacterium olei sp. nov., isolated from oil-contaminated soil.</title>
        <authorList>
            <person name="Liu B."/>
        </authorList>
    </citation>
    <scope>NUCLEOTIDE SEQUENCE [LARGE SCALE GENOMIC DNA]</scope>
    <source>
        <strain evidence="5 6">Y3L14</strain>
    </source>
</reference>